<dbReference type="AlphaFoldDB" id="A0A427YVR5"/>
<dbReference type="PANTHER" id="PTHR43092:SF2">
    <property type="entry name" value="HERCYNYLCYSTEINE SULFOXIDE LYASE"/>
    <property type="match status" value="1"/>
</dbReference>
<comment type="caution">
    <text evidence="3">The sequence shown here is derived from an EMBL/GenBank/DDBJ whole genome shotgun (WGS) entry which is preliminary data.</text>
</comment>
<dbReference type="Proteomes" id="UP000279259">
    <property type="component" value="Unassembled WGS sequence"/>
</dbReference>
<dbReference type="OrthoDB" id="5978656at2759"/>
<evidence type="ECO:0000259" key="2">
    <source>
        <dbReference type="Pfam" id="PF00266"/>
    </source>
</evidence>
<name>A0A427YVR5_9TREE</name>
<evidence type="ECO:0000256" key="1">
    <source>
        <dbReference type="ARBA" id="ARBA00022898"/>
    </source>
</evidence>
<dbReference type="Gene3D" id="3.40.640.10">
    <property type="entry name" value="Type I PLP-dependent aspartate aminotransferase-like (Major domain)"/>
    <property type="match status" value="1"/>
</dbReference>
<evidence type="ECO:0000313" key="3">
    <source>
        <dbReference type="EMBL" id="RSH95101.1"/>
    </source>
</evidence>
<dbReference type="Pfam" id="PF00266">
    <property type="entry name" value="Aminotran_5"/>
    <property type="match status" value="1"/>
</dbReference>
<keyword evidence="4" id="KW-1185">Reference proteome</keyword>
<dbReference type="SUPFAM" id="SSF53383">
    <property type="entry name" value="PLP-dependent transferases"/>
    <property type="match status" value="1"/>
</dbReference>
<keyword evidence="1" id="KW-0663">Pyridoxal phosphate</keyword>
<accession>A0A427YVR5</accession>
<feature type="domain" description="Aminotransferase class V" evidence="2">
    <location>
        <begin position="194"/>
        <end position="284"/>
    </location>
</feature>
<dbReference type="InterPro" id="IPR015421">
    <property type="entry name" value="PyrdxlP-dep_Trfase_major"/>
</dbReference>
<sequence length="499" mass="55900">MLTSEDEHCRNGSVAAAHNCLINIPGDRVAGYPDFGHNMLQYWKFRKNYLNFNHGSFGSTPIPVMRALREMSDLVEESPDTFMRRTYLPLLQSVRSRLAGMIGALPEELVIVPNVTVAINNIVSQIRWEDGDVIVCYSHTYPAISQTLKHICDRYPGVSLEIIKVTFPCAANDIIDKTAEILSTYNLPLQQQRNCITMAPQGRNLSQRVRLLVTDTISSTPGVICPWEPIVELCREFGVLSLVDGAHSIGQQAIDVQKARPDFFTSNCHKWLMSHRGSAFMYIPLRLVISATRLSGFPNANLLQKPAGAPFLPAYFSVLRIDPVSLNWITEQGVVLFETGTVDWTPLLTIDCALDFRQSIGGEKRIMEYCHELAVEGGKRLARRWDTKVMENKDFSSQGELTACMVNVAMPGVPHPADAEEERLQLRFFEDGFIMRNSFAQVPVVGSLVSAGVDRGEINDPPVSMKLMDRKVGDFDRMAEIVEDIIREISEGKHNPSRM</sequence>
<dbReference type="InterPro" id="IPR015422">
    <property type="entry name" value="PyrdxlP-dep_Trfase_small"/>
</dbReference>
<dbReference type="InterPro" id="IPR000192">
    <property type="entry name" value="Aminotrans_V_dom"/>
</dbReference>
<dbReference type="STRING" id="1890683.A0A427YVR5"/>
<dbReference type="PANTHER" id="PTHR43092">
    <property type="entry name" value="L-CYSTEINE DESULFHYDRASE"/>
    <property type="match status" value="1"/>
</dbReference>
<dbReference type="EMBL" id="RSCD01000001">
    <property type="protein sequence ID" value="RSH95101.1"/>
    <property type="molecule type" value="Genomic_DNA"/>
</dbReference>
<protein>
    <recommendedName>
        <fullName evidence="2">Aminotransferase class V domain-containing protein</fullName>
    </recommendedName>
</protein>
<evidence type="ECO:0000313" key="4">
    <source>
        <dbReference type="Proteomes" id="UP000279259"/>
    </source>
</evidence>
<reference evidence="3 4" key="1">
    <citation type="submission" date="2018-11" db="EMBL/GenBank/DDBJ databases">
        <title>Genome sequence of Saitozyma podzolica DSM 27192.</title>
        <authorList>
            <person name="Aliyu H."/>
            <person name="Gorte O."/>
            <person name="Ochsenreither K."/>
        </authorList>
    </citation>
    <scope>NUCLEOTIDE SEQUENCE [LARGE SCALE GENOMIC DNA]</scope>
    <source>
        <strain evidence="3 4">DSM 27192</strain>
    </source>
</reference>
<dbReference type="InterPro" id="IPR015424">
    <property type="entry name" value="PyrdxlP-dep_Trfase"/>
</dbReference>
<dbReference type="Gene3D" id="3.90.1150.10">
    <property type="entry name" value="Aspartate Aminotransferase, domain 1"/>
    <property type="match status" value="1"/>
</dbReference>
<organism evidence="3 4">
    <name type="scientific">Saitozyma podzolica</name>
    <dbReference type="NCBI Taxonomy" id="1890683"/>
    <lineage>
        <taxon>Eukaryota</taxon>
        <taxon>Fungi</taxon>
        <taxon>Dikarya</taxon>
        <taxon>Basidiomycota</taxon>
        <taxon>Agaricomycotina</taxon>
        <taxon>Tremellomycetes</taxon>
        <taxon>Tremellales</taxon>
        <taxon>Trimorphomycetaceae</taxon>
        <taxon>Saitozyma</taxon>
    </lineage>
</organism>
<proteinExistence type="predicted"/>
<gene>
    <name evidence="3" type="ORF">EHS25_000187</name>
</gene>